<keyword evidence="4 5" id="KW-0472">Membrane</keyword>
<keyword evidence="2 5" id="KW-0812">Transmembrane</keyword>
<feature type="transmembrane region" description="Helical" evidence="5">
    <location>
        <begin position="93"/>
        <end position="112"/>
    </location>
</feature>
<dbReference type="InterPro" id="IPR051533">
    <property type="entry name" value="WaaL-like"/>
</dbReference>
<feature type="transmembrane region" description="Helical" evidence="5">
    <location>
        <begin position="67"/>
        <end position="87"/>
    </location>
</feature>
<keyword evidence="7" id="KW-0436">Ligase</keyword>
<evidence type="ECO:0000313" key="8">
    <source>
        <dbReference type="Proteomes" id="UP000661649"/>
    </source>
</evidence>
<protein>
    <submittedName>
        <fullName evidence="7">O-antigen ligase family protein</fullName>
    </submittedName>
</protein>
<feature type="transmembrane region" description="Helical" evidence="5">
    <location>
        <begin position="422"/>
        <end position="441"/>
    </location>
</feature>
<comment type="caution">
    <text evidence="7">The sequence shown here is derived from an EMBL/GenBank/DDBJ whole genome shotgun (WGS) entry which is preliminary data.</text>
</comment>
<accession>A0ABR7PA16</accession>
<evidence type="ECO:0000256" key="2">
    <source>
        <dbReference type="ARBA" id="ARBA00022692"/>
    </source>
</evidence>
<gene>
    <name evidence="7" type="ORF">H8712_03320</name>
</gene>
<dbReference type="Proteomes" id="UP000661649">
    <property type="component" value="Unassembled WGS sequence"/>
</dbReference>
<feature type="transmembrane region" description="Helical" evidence="5">
    <location>
        <begin position="168"/>
        <end position="192"/>
    </location>
</feature>
<dbReference type="GO" id="GO:0016874">
    <property type="term" value="F:ligase activity"/>
    <property type="evidence" value="ECO:0007669"/>
    <property type="project" value="UniProtKB-KW"/>
</dbReference>
<evidence type="ECO:0000313" key="7">
    <source>
        <dbReference type="EMBL" id="MBC8627660.1"/>
    </source>
</evidence>
<dbReference type="EMBL" id="JACRTP010000001">
    <property type="protein sequence ID" value="MBC8627660.1"/>
    <property type="molecule type" value="Genomic_DNA"/>
</dbReference>
<evidence type="ECO:0000256" key="4">
    <source>
        <dbReference type="ARBA" id="ARBA00023136"/>
    </source>
</evidence>
<feature type="transmembrane region" description="Helical" evidence="5">
    <location>
        <begin position="399"/>
        <end position="416"/>
    </location>
</feature>
<feature type="transmembrane region" description="Helical" evidence="5">
    <location>
        <begin position="259"/>
        <end position="279"/>
    </location>
</feature>
<comment type="subcellular location">
    <subcellularLocation>
        <location evidence="1">Membrane</location>
        <topology evidence="1">Multi-pass membrane protein</topology>
    </subcellularLocation>
</comment>
<dbReference type="InterPro" id="IPR007016">
    <property type="entry name" value="O-antigen_ligase-rel_domated"/>
</dbReference>
<evidence type="ECO:0000256" key="3">
    <source>
        <dbReference type="ARBA" id="ARBA00022989"/>
    </source>
</evidence>
<dbReference type="PANTHER" id="PTHR37422:SF13">
    <property type="entry name" value="LIPOPOLYSACCHARIDE BIOSYNTHESIS PROTEIN PA4999-RELATED"/>
    <property type="match status" value="1"/>
</dbReference>
<feature type="domain" description="O-antigen ligase-related" evidence="6">
    <location>
        <begin position="206"/>
        <end position="377"/>
    </location>
</feature>
<feature type="transmembrane region" description="Helical" evidence="5">
    <location>
        <begin position="199"/>
        <end position="215"/>
    </location>
</feature>
<feature type="transmembrane region" description="Helical" evidence="5">
    <location>
        <begin position="37"/>
        <end position="55"/>
    </location>
</feature>
<dbReference type="PANTHER" id="PTHR37422">
    <property type="entry name" value="TEICHURONIC ACID BIOSYNTHESIS PROTEIN TUAE"/>
    <property type="match status" value="1"/>
</dbReference>
<dbReference type="Pfam" id="PF04932">
    <property type="entry name" value="Wzy_C"/>
    <property type="match status" value="1"/>
</dbReference>
<feature type="transmembrane region" description="Helical" evidence="5">
    <location>
        <begin position="362"/>
        <end position="387"/>
    </location>
</feature>
<feature type="transmembrane region" description="Helical" evidence="5">
    <location>
        <begin position="124"/>
        <end position="148"/>
    </location>
</feature>
<feature type="transmembrane region" description="Helical" evidence="5">
    <location>
        <begin position="12"/>
        <end position="31"/>
    </location>
</feature>
<dbReference type="RefSeq" id="WP_187558206.1">
    <property type="nucleotide sequence ID" value="NZ_JACRTP010000001.1"/>
</dbReference>
<proteinExistence type="predicted"/>
<evidence type="ECO:0000259" key="6">
    <source>
        <dbReference type="Pfam" id="PF04932"/>
    </source>
</evidence>
<feature type="transmembrane region" description="Helical" evidence="5">
    <location>
        <begin position="221"/>
        <end position="238"/>
    </location>
</feature>
<evidence type="ECO:0000256" key="1">
    <source>
        <dbReference type="ARBA" id="ARBA00004141"/>
    </source>
</evidence>
<keyword evidence="3 5" id="KW-1133">Transmembrane helix</keyword>
<evidence type="ECO:0000256" key="5">
    <source>
        <dbReference type="SAM" id="Phobius"/>
    </source>
</evidence>
<keyword evidence="8" id="KW-1185">Reference proteome</keyword>
<sequence>MKLDVRKMISDPFWFAMYMLLIAYLGAPAFLKIHLGIFRKAGLVWGAVLLAIFLIKNYRAYLENKFALVLFLFCVANGITILVNWRTKLSSNIFTFGYMTTSLLLVFNMYWQKEEEEVEKKIKIFSWMNVIMPLIYASIALITFLLSVQVCYELPNGYQYLGMFENRLWGLFNPNTGGMMAVISMAFSLYLINKSVQKKKLLIANIVIQYLYLILTQSRSAYGAFVFFILIVIGFVWVKRENLFTKDRKTCIKSLLKSVVIFACVLALSPIVKHTIVLIPDAVSSLKGQEEKTEIVRTEEFFEEEDANSVSNGRVEIWKAGLKVWKNSPVFGAGANCIYEYAKRDLDKGTAQALHNGGLHNVYVTTLVASGVVGLGILSVFLIMVFIRFVRALFTKTDTSTFILMGLCGGILLSDFMESRILYANSSVHYIFWMTMAYLCCKINDIKKKQA</sequence>
<name>A0ABR7PA16_9FIRM</name>
<reference evidence="7 8" key="1">
    <citation type="submission" date="2020-08" db="EMBL/GenBank/DDBJ databases">
        <title>Genome public.</title>
        <authorList>
            <person name="Liu C."/>
            <person name="Sun Q."/>
        </authorList>
    </citation>
    <scope>NUCLEOTIDE SEQUENCE [LARGE SCALE GENOMIC DNA]</scope>
    <source>
        <strain evidence="7 8">3_YM_SP_D4_24.mj</strain>
    </source>
</reference>
<organism evidence="7 8">
    <name type="scientific">Blautia stercoris</name>
    <dbReference type="NCBI Taxonomy" id="871664"/>
    <lineage>
        <taxon>Bacteria</taxon>
        <taxon>Bacillati</taxon>
        <taxon>Bacillota</taxon>
        <taxon>Clostridia</taxon>
        <taxon>Lachnospirales</taxon>
        <taxon>Lachnospiraceae</taxon>
        <taxon>Blautia</taxon>
    </lineage>
</organism>